<dbReference type="GeneID" id="6084987"/>
<evidence type="ECO:0000313" key="2">
    <source>
        <dbReference type="EMBL" id="EDR00036.1"/>
    </source>
</evidence>
<feature type="compositionally biased region" description="Polar residues" evidence="1">
    <location>
        <begin position="18"/>
        <end position="32"/>
    </location>
</feature>
<dbReference type="OrthoDB" id="120976at2759"/>
<feature type="region of interest" description="Disordered" evidence="1">
    <location>
        <begin position="165"/>
        <end position="184"/>
    </location>
</feature>
<name>B0DZF6_LACBS</name>
<dbReference type="InParanoid" id="B0DZF6"/>
<feature type="compositionally biased region" description="Basic and acidic residues" evidence="1">
    <location>
        <begin position="173"/>
        <end position="184"/>
    </location>
</feature>
<dbReference type="EMBL" id="DS547155">
    <property type="protein sequence ID" value="EDR00036.1"/>
    <property type="molecule type" value="Genomic_DNA"/>
</dbReference>
<protein>
    <submittedName>
        <fullName evidence="2">Predicted protein</fullName>
    </submittedName>
</protein>
<dbReference type="HOGENOM" id="CLU_1354829_0_0_1"/>
<dbReference type="KEGG" id="lbc:LACBIDRAFT_334531"/>
<dbReference type="Proteomes" id="UP000001194">
    <property type="component" value="Unassembled WGS sequence"/>
</dbReference>
<reference evidence="2 3" key="1">
    <citation type="journal article" date="2008" name="Nature">
        <title>The genome of Laccaria bicolor provides insights into mycorrhizal symbiosis.</title>
        <authorList>
            <person name="Martin F."/>
            <person name="Aerts A."/>
            <person name="Ahren D."/>
            <person name="Brun A."/>
            <person name="Danchin E.G.J."/>
            <person name="Duchaussoy F."/>
            <person name="Gibon J."/>
            <person name="Kohler A."/>
            <person name="Lindquist E."/>
            <person name="Pereda V."/>
            <person name="Salamov A."/>
            <person name="Shapiro H.J."/>
            <person name="Wuyts J."/>
            <person name="Blaudez D."/>
            <person name="Buee M."/>
            <person name="Brokstein P."/>
            <person name="Canbaeck B."/>
            <person name="Cohen D."/>
            <person name="Courty P.E."/>
            <person name="Coutinho P.M."/>
            <person name="Delaruelle C."/>
            <person name="Detter J.C."/>
            <person name="Deveau A."/>
            <person name="DiFazio S."/>
            <person name="Duplessis S."/>
            <person name="Fraissinet-Tachet L."/>
            <person name="Lucic E."/>
            <person name="Frey-Klett P."/>
            <person name="Fourrey C."/>
            <person name="Feussner I."/>
            <person name="Gay G."/>
            <person name="Grimwood J."/>
            <person name="Hoegger P.J."/>
            <person name="Jain P."/>
            <person name="Kilaru S."/>
            <person name="Labbe J."/>
            <person name="Lin Y.C."/>
            <person name="Legue V."/>
            <person name="Le Tacon F."/>
            <person name="Marmeisse R."/>
            <person name="Melayah D."/>
            <person name="Montanini B."/>
            <person name="Muratet M."/>
            <person name="Nehls U."/>
            <person name="Niculita-Hirzel H."/>
            <person name="Oudot-Le Secq M.P."/>
            <person name="Peter M."/>
            <person name="Quesneville H."/>
            <person name="Rajashekar B."/>
            <person name="Reich M."/>
            <person name="Rouhier N."/>
            <person name="Schmutz J."/>
            <person name="Yin T."/>
            <person name="Chalot M."/>
            <person name="Henrissat B."/>
            <person name="Kuees U."/>
            <person name="Lucas S."/>
            <person name="Van de Peer Y."/>
            <person name="Podila G.K."/>
            <person name="Polle A."/>
            <person name="Pukkila P.J."/>
            <person name="Richardson P.M."/>
            <person name="Rouze P."/>
            <person name="Sanders I.R."/>
            <person name="Stajich J.E."/>
            <person name="Tunlid A."/>
            <person name="Tuskan G."/>
            <person name="Grigoriev I.V."/>
        </authorList>
    </citation>
    <scope>NUCLEOTIDE SEQUENCE [LARGE SCALE GENOMIC DNA]</scope>
    <source>
        <strain evidence="3">S238N-H82 / ATCC MYA-4686</strain>
    </source>
</reference>
<proteinExistence type="predicted"/>
<dbReference type="AlphaFoldDB" id="B0DZF6"/>
<sequence length="202" mass="22956">MQHCVPPHRSAHPGYRRSLTSRSWAGPRGSSSSWIPWRRGQELFISFARTLDQSTLESDVDDDVDWIVGRYVSHARAIDPGVLNPLLPPPYSAFVNDLERNSTRKHDGHSSIETLVLKRRRLSSFSDLQGPLKYSRSAESQATYNASTKFDITHNNREPLTYLIASSPARKPGPKDHPKPLTKPDLDKLIKDLYLEFDYSND</sequence>
<dbReference type="RefSeq" id="XP_001889345.1">
    <property type="nucleotide sequence ID" value="XM_001889310.1"/>
</dbReference>
<feature type="region of interest" description="Disordered" evidence="1">
    <location>
        <begin position="1"/>
        <end position="32"/>
    </location>
</feature>
<gene>
    <name evidence="2" type="ORF">LACBIDRAFT_334531</name>
</gene>
<evidence type="ECO:0000256" key="1">
    <source>
        <dbReference type="SAM" id="MobiDB-lite"/>
    </source>
</evidence>
<accession>B0DZF6</accession>
<organism evidence="3">
    <name type="scientific">Laccaria bicolor (strain S238N-H82 / ATCC MYA-4686)</name>
    <name type="common">Bicoloured deceiver</name>
    <name type="synonym">Laccaria laccata var. bicolor</name>
    <dbReference type="NCBI Taxonomy" id="486041"/>
    <lineage>
        <taxon>Eukaryota</taxon>
        <taxon>Fungi</taxon>
        <taxon>Dikarya</taxon>
        <taxon>Basidiomycota</taxon>
        <taxon>Agaricomycotina</taxon>
        <taxon>Agaricomycetes</taxon>
        <taxon>Agaricomycetidae</taxon>
        <taxon>Agaricales</taxon>
        <taxon>Agaricineae</taxon>
        <taxon>Hydnangiaceae</taxon>
        <taxon>Laccaria</taxon>
    </lineage>
</organism>
<evidence type="ECO:0000313" key="3">
    <source>
        <dbReference type="Proteomes" id="UP000001194"/>
    </source>
</evidence>
<keyword evidence="3" id="KW-1185">Reference proteome</keyword>